<evidence type="ECO:0000259" key="3">
    <source>
        <dbReference type="PROSITE" id="PS50405"/>
    </source>
</evidence>
<feature type="domain" description="GST C-terminal" evidence="3">
    <location>
        <begin position="95"/>
        <end position="219"/>
    </location>
</feature>
<gene>
    <name evidence="4" type="ORF">M406DRAFT_60366</name>
</gene>
<dbReference type="InterPro" id="IPR010987">
    <property type="entry name" value="Glutathione-S-Trfase_C-like"/>
</dbReference>
<dbReference type="RefSeq" id="XP_040776722.1">
    <property type="nucleotide sequence ID" value="XM_040924678.1"/>
</dbReference>
<dbReference type="Pfam" id="PF13409">
    <property type="entry name" value="GST_N_2"/>
    <property type="match status" value="1"/>
</dbReference>
<dbReference type="InterPro" id="IPR036249">
    <property type="entry name" value="Thioredoxin-like_sf"/>
</dbReference>
<dbReference type="EMBL" id="MU032347">
    <property type="protein sequence ID" value="KAF3765761.1"/>
    <property type="molecule type" value="Genomic_DNA"/>
</dbReference>
<evidence type="ECO:0000313" key="4">
    <source>
        <dbReference type="EMBL" id="KAF3765761.1"/>
    </source>
</evidence>
<dbReference type="Pfam" id="PF00043">
    <property type="entry name" value="GST_C"/>
    <property type="match status" value="1"/>
</dbReference>
<dbReference type="PROSITE" id="PS50405">
    <property type="entry name" value="GST_CTER"/>
    <property type="match status" value="1"/>
</dbReference>
<reference evidence="4" key="1">
    <citation type="journal article" date="2020" name="Phytopathology">
        <title>Genome sequence of the chestnut blight fungus Cryphonectria parasitica EP155: A fundamental resource for an archetypical invasive plant pathogen.</title>
        <authorList>
            <person name="Crouch J.A."/>
            <person name="Dawe A."/>
            <person name="Aerts A."/>
            <person name="Barry K."/>
            <person name="Churchill A.C.L."/>
            <person name="Grimwood J."/>
            <person name="Hillman B."/>
            <person name="Milgroom M.G."/>
            <person name="Pangilinan J."/>
            <person name="Smith M."/>
            <person name="Salamov A."/>
            <person name="Schmutz J."/>
            <person name="Yadav J."/>
            <person name="Grigoriev I.V."/>
            <person name="Nuss D."/>
        </authorList>
    </citation>
    <scope>NUCLEOTIDE SEQUENCE</scope>
    <source>
        <strain evidence="4">EP155</strain>
    </source>
</reference>
<dbReference type="InterPro" id="IPR004046">
    <property type="entry name" value="GST_C"/>
</dbReference>
<keyword evidence="5" id="KW-1185">Reference proteome</keyword>
<dbReference type="SFLD" id="SFLDS00019">
    <property type="entry name" value="Glutathione_Transferase_(cytos"/>
    <property type="match status" value="1"/>
</dbReference>
<dbReference type="PANTHER" id="PTHR44051:SF9">
    <property type="entry name" value="GLUTATHIONE S-TRANSFERASE 1"/>
    <property type="match status" value="1"/>
</dbReference>
<dbReference type="Gene3D" id="3.40.30.10">
    <property type="entry name" value="Glutaredoxin"/>
    <property type="match status" value="1"/>
</dbReference>
<dbReference type="SFLD" id="SFLDG01150">
    <property type="entry name" value="Main.1:_Beta-like"/>
    <property type="match status" value="1"/>
</dbReference>
<evidence type="ECO:0000259" key="2">
    <source>
        <dbReference type="PROSITE" id="PS50404"/>
    </source>
</evidence>
<proteinExistence type="inferred from homology"/>
<dbReference type="SFLD" id="SFLDG00358">
    <property type="entry name" value="Main_(cytGST)"/>
    <property type="match status" value="1"/>
</dbReference>
<evidence type="ECO:0000313" key="5">
    <source>
        <dbReference type="Proteomes" id="UP000803844"/>
    </source>
</evidence>
<dbReference type="CDD" id="cd03046">
    <property type="entry name" value="GST_N_GTT1_like"/>
    <property type="match status" value="1"/>
</dbReference>
<dbReference type="SUPFAM" id="SSF47616">
    <property type="entry name" value="GST C-terminal domain-like"/>
    <property type="match status" value="1"/>
</dbReference>
<evidence type="ECO:0000256" key="1">
    <source>
        <dbReference type="ARBA" id="ARBA00007409"/>
    </source>
</evidence>
<dbReference type="Gene3D" id="1.20.1050.10">
    <property type="match status" value="1"/>
</dbReference>
<dbReference type="AlphaFoldDB" id="A0A9P4Y3B1"/>
<dbReference type="SUPFAM" id="SSF52833">
    <property type="entry name" value="Thioredoxin-like"/>
    <property type="match status" value="1"/>
</dbReference>
<comment type="similarity">
    <text evidence="1">Belongs to the GST superfamily.</text>
</comment>
<dbReference type="PANTHER" id="PTHR44051">
    <property type="entry name" value="GLUTATHIONE S-TRANSFERASE-RELATED"/>
    <property type="match status" value="1"/>
</dbReference>
<comment type="caution">
    <text evidence="4">The sequence shown here is derived from an EMBL/GenBank/DDBJ whole genome shotgun (WGS) entry which is preliminary data.</text>
</comment>
<dbReference type="PROSITE" id="PS50404">
    <property type="entry name" value="GST_NTER"/>
    <property type="match status" value="1"/>
</dbReference>
<protein>
    <recommendedName>
        <fullName evidence="6">Glutathione S-transferase</fullName>
    </recommendedName>
</protein>
<dbReference type="GeneID" id="63841807"/>
<accession>A0A9P4Y3B1</accession>
<dbReference type="InterPro" id="IPR040079">
    <property type="entry name" value="Glutathione_S-Trfase"/>
</dbReference>
<organism evidence="4 5">
    <name type="scientific">Cryphonectria parasitica (strain ATCC 38755 / EP155)</name>
    <dbReference type="NCBI Taxonomy" id="660469"/>
    <lineage>
        <taxon>Eukaryota</taxon>
        <taxon>Fungi</taxon>
        <taxon>Dikarya</taxon>
        <taxon>Ascomycota</taxon>
        <taxon>Pezizomycotina</taxon>
        <taxon>Sordariomycetes</taxon>
        <taxon>Sordariomycetidae</taxon>
        <taxon>Diaporthales</taxon>
        <taxon>Cryphonectriaceae</taxon>
        <taxon>Cryphonectria-Endothia species complex</taxon>
        <taxon>Cryphonectria</taxon>
    </lineage>
</organism>
<dbReference type="OrthoDB" id="2309723at2759"/>
<name>A0A9P4Y3B1_CRYP1</name>
<dbReference type="InterPro" id="IPR036282">
    <property type="entry name" value="Glutathione-S-Trfase_C_sf"/>
</dbReference>
<dbReference type="InterPro" id="IPR004045">
    <property type="entry name" value="Glutathione_S-Trfase_N"/>
</dbReference>
<evidence type="ECO:0008006" key="6">
    <source>
        <dbReference type="Google" id="ProtNLM"/>
    </source>
</evidence>
<dbReference type="Proteomes" id="UP000803844">
    <property type="component" value="Unassembled WGS sequence"/>
</dbReference>
<feature type="domain" description="GST N-terminal" evidence="2">
    <location>
        <begin position="1"/>
        <end position="86"/>
    </location>
</feature>
<sequence>MSLEVHHLHLSQSERIVWLLEELNIPYELHVHERDPQSALAPADLKALNPFGTAPYFRDTKVSPPVELSESGAIVEYILTVYGGSGAVRLTRTPDDKEYGAYLQWLHYANGSLQPTMSRNMTFLLAGIGSGNPIIESFKARTDTALRLLDDRLAVSKYLADEELSTADIMSLFSLTTTRGFCPRDLSPYPNILRYLKDIAARPGYQEAIRKGDHGMEPMIAAQALSREK</sequence>